<name>A0A5E6MF60_9BACT</name>
<evidence type="ECO:0000256" key="1">
    <source>
        <dbReference type="ARBA" id="ARBA00022617"/>
    </source>
</evidence>
<dbReference type="GO" id="GO:0071500">
    <property type="term" value="P:cellular response to nitrosative stress"/>
    <property type="evidence" value="ECO:0007669"/>
    <property type="project" value="TreeGrafter"/>
</dbReference>
<reference evidence="7" key="1">
    <citation type="submission" date="2019-09" db="EMBL/GenBank/DDBJ databases">
        <authorList>
            <person name="Cremers G."/>
        </authorList>
    </citation>
    <scope>NUCLEOTIDE SEQUENCE [LARGE SCALE GENOMIC DNA]</scope>
    <source>
        <strain evidence="7">3B</strain>
    </source>
</reference>
<keyword evidence="5" id="KW-0813">Transport</keyword>
<evidence type="ECO:0000313" key="8">
    <source>
        <dbReference type="Proteomes" id="UP000381693"/>
    </source>
</evidence>
<dbReference type="Pfam" id="PF00042">
    <property type="entry name" value="Globin"/>
    <property type="match status" value="1"/>
</dbReference>
<proteinExistence type="inferred from homology"/>
<evidence type="ECO:0000256" key="2">
    <source>
        <dbReference type="ARBA" id="ARBA00022621"/>
    </source>
</evidence>
<comment type="caution">
    <text evidence="7">The sequence shown here is derived from an EMBL/GenBank/DDBJ whole genome shotgun (WGS) entry which is preliminary data.</text>
</comment>
<dbReference type="AlphaFoldDB" id="A0A5E6MF60"/>
<keyword evidence="8" id="KW-1185">Reference proteome</keyword>
<keyword evidence="4" id="KW-0408">Iron</keyword>
<dbReference type="RefSeq" id="WP_142525897.1">
    <property type="nucleotide sequence ID" value="NZ_CABFUZ020000222.1"/>
</dbReference>
<dbReference type="GO" id="GO:0046210">
    <property type="term" value="P:nitric oxide catabolic process"/>
    <property type="evidence" value="ECO:0007669"/>
    <property type="project" value="TreeGrafter"/>
</dbReference>
<dbReference type="GO" id="GO:0046872">
    <property type="term" value="F:metal ion binding"/>
    <property type="evidence" value="ECO:0007669"/>
    <property type="project" value="UniProtKB-KW"/>
</dbReference>
<gene>
    <name evidence="7" type="primary">vhb</name>
    <name evidence="7" type="ORF">MAMC_01988</name>
</gene>
<dbReference type="GO" id="GO:0071949">
    <property type="term" value="F:FAD binding"/>
    <property type="evidence" value="ECO:0007669"/>
    <property type="project" value="TreeGrafter"/>
</dbReference>
<dbReference type="GO" id="GO:0008941">
    <property type="term" value="F:nitric oxide dioxygenase NAD(P)H activity"/>
    <property type="evidence" value="ECO:0007669"/>
    <property type="project" value="TreeGrafter"/>
</dbReference>
<accession>A0A5E6MF60</accession>
<dbReference type="Proteomes" id="UP000381693">
    <property type="component" value="Unassembled WGS sequence"/>
</dbReference>
<dbReference type="InterPro" id="IPR000971">
    <property type="entry name" value="Globin"/>
</dbReference>
<evidence type="ECO:0000259" key="6">
    <source>
        <dbReference type="PROSITE" id="PS01033"/>
    </source>
</evidence>
<keyword evidence="1 5" id="KW-0349">Heme</keyword>
<dbReference type="GO" id="GO:0019825">
    <property type="term" value="F:oxygen binding"/>
    <property type="evidence" value="ECO:0007669"/>
    <property type="project" value="InterPro"/>
</dbReference>
<sequence length="156" mass="17984">MTIQPQLIEQTGAAIESLGTRVTEYFYDHLFRHYPELRPLFPAEMTEQKLRLFQSLLIITSQARNPERLAPYLQNLGIRHIRYGARPEHYSLIGRSLLATLRHFLGSQWTREMAESWIEAYNLAATLCVHAAFEAMQPARFVSLTLEDAKPIVESP</sequence>
<keyword evidence="2 5" id="KW-0561">Oxygen transport</keyword>
<dbReference type="PANTHER" id="PTHR43396:SF3">
    <property type="entry name" value="FLAVOHEMOPROTEIN"/>
    <property type="match status" value="1"/>
</dbReference>
<dbReference type="GO" id="GO:0005344">
    <property type="term" value="F:oxygen carrier activity"/>
    <property type="evidence" value="ECO:0007669"/>
    <property type="project" value="UniProtKB-KW"/>
</dbReference>
<dbReference type="EMBL" id="CABFUZ020000222">
    <property type="protein sequence ID" value="VVM08124.1"/>
    <property type="molecule type" value="Genomic_DNA"/>
</dbReference>
<feature type="domain" description="Globin" evidence="6">
    <location>
        <begin position="1"/>
        <end position="133"/>
    </location>
</feature>
<comment type="similarity">
    <text evidence="5">Belongs to the globin family.</text>
</comment>
<keyword evidence="3" id="KW-0479">Metal-binding</keyword>
<evidence type="ECO:0000256" key="3">
    <source>
        <dbReference type="ARBA" id="ARBA00022723"/>
    </source>
</evidence>
<protein>
    <submittedName>
        <fullName evidence="7">Bacterial hemoglobin</fullName>
    </submittedName>
</protein>
<dbReference type="InterPro" id="IPR012292">
    <property type="entry name" value="Globin/Proto"/>
</dbReference>
<dbReference type="OrthoDB" id="9801223at2"/>
<dbReference type="PANTHER" id="PTHR43396">
    <property type="entry name" value="FLAVOHEMOPROTEIN"/>
    <property type="match status" value="1"/>
</dbReference>
<dbReference type="PROSITE" id="PS01033">
    <property type="entry name" value="GLOBIN"/>
    <property type="match status" value="1"/>
</dbReference>
<evidence type="ECO:0000313" key="7">
    <source>
        <dbReference type="EMBL" id="VVM08124.1"/>
    </source>
</evidence>
<dbReference type="SUPFAM" id="SSF46458">
    <property type="entry name" value="Globin-like"/>
    <property type="match status" value="1"/>
</dbReference>
<evidence type="ECO:0000256" key="4">
    <source>
        <dbReference type="ARBA" id="ARBA00023004"/>
    </source>
</evidence>
<dbReference type="Gene3D" id="1.10.490.10">
    <property type="entry name" value="Globins"/>
    <property type="match status" value="1"/>
</dbReference>
<evidence type="ECO:0000256" key="5">
    <source>
        <dbReference type="RuleBase" id="RU000356"/>
    </source>
</evidence>
<dbReference type="GO" id="GO:0020037">
    <property type="term" value="F:heme binding"/>
    <property type="evidence" value="ECO:0007669"/>
    <property type="project" value="InterPro"/>
</dbReference>
<organism evidence="7 8">
    <name type="scientific">Methylacidimicrobium cyclopophantes</name>
    <dbReference type="NCBI Taxonomy" id="1041766"/>
    <lineage>
        <taxon>Bacteria</taxon>
        <taxon>Pseudomonadati</taxon>
        <taxon>Verrucomicrobiota</taxon>
        <taxon>Methylacidimicrobium</taxon>
    </lineage>
</organism>
<dbReference type="InterPro" id="IPR009050">
    <property type="entry name" value="Globin-like_sf"/>
</dbReference>